<dbReference type="EnsemblMetazoa" id="G6738.8">
    <property type="protein sequence ID" value="G6738.8:cds"/>
    <property type="gene ID" value="G6738"/>
</dbReference>
<dbReference type="OMA" id="WPMIRSG"/>
<dbReference type="GO" id="GO:0046872">
    <property type="term" value="F:metal ion binding"/>
    <property type="evidence" value="ECO:0007669"/>
    <property type="project" value="UniProtKB-KW"/>
</dbReference>
<comment type="similarity">
    <text evidence="2">Belongs to the sulfatase family.</text>
</comment>
<keyword evidence="7" id="KW-0732">Signal</keyword>
<dbReference type="PROSITE" id="PS00523">
    <property type="entry name" value="SULFATASE_1"/>
    <property type="match status" value="1"/>
</dbReference>
<keyword evidence="3" id="KW-0479">Metal-binding</keyword>
<dbReference type="InterPro" id="IPR000917">
    <property type="entry name" value="Sulfatase_N"/>
</dbReference>
<dbReference type="InterPro" id="IPR047115">
    <property type="entry name" value="ARSB"/>
</dbReference>
<evidence type="ECO:0000256" key="3">
    <source>
        <dbReference type="ARBA" id="ARBA00022723"/>
    </source>
</evidence>
<evidence type="ECO:0000256" key="2">
    <source>
        <dbReference type="ARBA" id="ARBA00008779"/>
    </source>
</evidence>
<evidence type="ECO:0000256" key="5">
    <source>
        <dbReference type="ARBA" id="ARBA00022837"/>
    </source>
</evidence>
<keyword evidence="4" id="KW-0378">Hydrolase</keyword>
<evidence type="ECO:0000313" key="9">
    <source>
        <dbReference type="EnsemblMetazoa" id="G6738.7:cds"/>
    </source>
</evidence>
<dbReference type="PROSITE" id="PS00149">
    <property type="entry name" value="SULFATASE_2"/>
    <property type="match status" value="1"/>
</dbReference>
<keyword evidence="6" id="KW-0325">Glycoprotein</keyword>
<dbReference type="SUPFAM" id="SSF53649">
    <property type="entry name" value="Alkaline phosphatase-like"/>
    <property type="match status" value="1"/>
</dbReference>
<evidence type="ECO:0000256" key="1">
    <source>
        <dbReference type="ARBA" id="ARBA00001913"/>
    </source>
</evidence>
<dbReference type="EnsemblMetazoa" id="G6738.9">
    <property type="protein sequence ID" value="G6738.9:cds"/>
    <property type="gene ID" value="G6738"/>
</dbReference>
<dbReference type="Proteomes" id="UP000005408">
    <property type="component" value="Unassembled WGS sequence"/>
</dbReference>
<dbReference type="EnsemblMetazoa" id="G6738.12">
    <property type="protein sequence ID" value="G6738.12:cds"/>
    <property type="gene ID" value="G6738"/>
</dbReference>
<dbReference type="Gene3D" id="3.30.1120.10">
    <property type="match status" value="2"/>
</dbReference>
<evidence type="ECO:0000256" key="6">
    <source>
        <dbReference type="ARBA" id="ARBA00023180"/>
    </source>
</evidence>
<dbReference type="InterPro" id="IPR024607">
    <property type="entry name" value="Sulfatase_CS"/>
</dbReference>
<dbReference type="CDD" id="cd16029">
    <property type="entry name" value="4-S"/>
    <property type="match status" value="1"/>
</dbReference>
<evidence type="ECO:0000313" key="10">
    <source>
        <dbReference type="Proteomes" id="UP000005408"/>
    </source>
</evidence>
<keyword evidence="5" id="KW-0106">Calcium</keyword>
<protein>
    <recommendedName>
        <fullName evidence="8">Sulfatase N-terminal domain-containing protein</fullName>
    </recommendedName>
</protein>
<dbReference type="InterPro" id="IPR017850">
    <property type="entry name" value="Alkaline_phosphatase_core_sf"/>
</dbReference>
<evidence type="ECO:0000256" key="7">
    <source>
        <dbReference type="SAM" id="SignalP"/>
    </source>
</evidence>
<dbReference type="Gene3D" id="3.40.720.10">
    <property type="entry name" value="Alkaline Phosphatase, subunit A"/>
    <property type="match status" value="1"/>
</dbReference>
<comment type="cofactor">
    <cofactor evidence="1">
        <name>Ca(2+)</name>
        <dbReference type="ChEBI" id="CHEBI:29108"/>
    </cofactor>
</comment>
<dbReference type="EnsemblMetazoa" id="G6738.7">
    <property type="protein sequence ID" value="G6738.7:cds"/>
    <property type="gene ID" value="G6738"/>
</dbReference>
<evidence type="ECO:0000256" key="4">
    <source>
        <dbReference type="ARBA" id="ARBA00022801"/>
    </source>
</evidence>
<organism evidence="9 10">
    <name type="scientific">Magallana gigas</name>
    <name type="common">Pacific oyster</name>
    <name type="synonym">Crassostrea gigas</name>
    <dbReference type="NCBI Taxonomy" id="29159"/>
    <lineage>
        <taxon>Eukaryota</taxon>
        <taxon>Metazoa</taxon>
        <taxon>Spiralia</taxon>
        <taxon>Lophotrochozoa</taxon>
        <taxon>Mollusca</taxon>
        <taxon>Bivalvia</taxon>
        <taxon>Autobranchia</taxon>
        <taxon>Pteriomorphia</taxon>
        <taxon>Ostreida</taxon>
        <taxon>Ostreoidea</taxon>
        <taxon>Ostreidae</taxon>
        <taxon>Magallana</taxon>
    </lineage>
</organism>
<dbReference type="Pfam" id="PF00884">
    <property type="entry name" value="Sulfatase"/>
    <property type="match status" value="1"/>
</dbReference>
<dbReference type="GO" id="GO:0008484">
    <property type="term" value="F:sulfuric ester hydrolase activity"/>
    <property type="evidence" value="ECO:0007669"/>
    <property type="project" value="InterPro"/>
</dbReference>
<evidence type="ECO:0000259" key="8">
    <source>
        <dbReference type="Pfam" id="PF00884"/>
    </source>
</evidence>
<name>A0A8W8NTU6_MAGGI</name>
<feature type="domain" description="Sulfatase N-terminal" evidence="8">
    <location>
        <begin position="28"/>
        <end position="337"/>
    </location>
</feature>
<proteinExistence type="inferred from homology"/>
<keyword evidence="10" id="KW-1185">Reference proteome</keyword>
<feature type="chain" id="PRO_5042432213" description="Sulfatase N-terminal domain-containing protein" evidence="7">
    <location>
        <begin position="24"/>
        <end position="545"/>
    </location>
</feature>
<dbReference type="AlphaFoldDB" id="A0A8W8NTU6"/>
<accession>A0A8W8NTU6</accession>
<dbReference type="OrthoDB" id="103349at2759"/>
<reference evidence="9" key="1">
    <citation type="submission" date="2022-08" db="UniProtKB">
        <authorList>
            <consortium name="EnsemblMetazoa"/>
        </authorList>
    </citation>
    <scope>IDENTIFICATION</scope>
    <source>
        <strain evidence="9">05x7-T-G4-1.051#20</strain>
    </source>
</reference>
<dbReference type="EnsemblMetazoa" id="G6738.10">
    <property type="protein sequence ID" value="G6738.10:cds"/>
    <property type="gene ID" value="G6738"/>
</dbReference>
<feature type="signal peptide" evidence="7">
    <location>
        <begin position="1"/>
        <end position="23"/>
    </location>
</feature>
<dbReference type="PANTHER" id="PTHR10342">
    <property type="entry name" value="ARYLSULFATASE"/>
    <property type="match status" value="1"/>
</dbReference>
<dbReference type="EnsemblMetazoa" id="G6738.1">
    <property type="protein sequence ID" value="G6738.1:cds"/>
    <property type="gene ID" value="G6738"/>
</dbReference>
<dbReference type="PANTHER" id="PTHR10342:SF273">
    <property type="entry name" value="RE14504P"/>
    <property type="match status" value="1"/>
</dbReference>
<dbReference type="EnsemblMetazoa" id="G6738.15">
    <property type="protein sequence ID" value="G6738.15:cds"/>
    <property type="gene ID" value="G6738"/>
</dbReference>
<sequence>MGDIGTFCVVLIGLCFLVSSAEGAKRPPHILYIVADDLGWNDVGWHNPDIKTPNLDRMAGGGVILNSSYVHPICTPSRNSFLTGVYPFRVGLSGTAITPHQARFMSLKTPTLPEKLKKLGYSTHMIGKWHLGFCNERYTPTRRGFDSFLGFYTGTQDYYKHTTAKGYDFRFNQTVFYPPKKQYSTKTYAKRAVDIITEHKRKKNPLFLYLAFQSVHTPLQVPKKYEKQYNNIKNKDRRVYSGMVTAMDDAIGAVMAAFRKHKFMGNLIVVFTTDNGGAAHIVGNNFPLRGSKTTVWEGGTRAVSFVYSKNLLKKTGYTHEGLFHATDWFPTIFAVAGGKPKQEKQLDGVNQWPMIRSGKPSRRTEFVYEIDKSRPVSAIRMGKYKLIVGNPGDYNNWYRIAKSNSFCPIYDENETGSDEDIFIYESLNNIVRNAKGYVKWLSSKLPGYRMVRKWHRYRQLERCRKLKKRDKAKWRFPRYLLYDLEADPSERKNIAGYKPVLVRKMKARLEHYQKKTKHVAGQSKRKVAAADPKHHHGVWTPGWCT</sequence>
<dbReference type="EnsemblMetazoa" id="G6738.11">
    <property type="protein sequence ID" value="G6738.11:cds"/>
    <property type="gene ID" value="G6738"/>
</dbReference>
<dbReference type="EnsemblMetazoa" id="G6738.3">
    <property type="protein sequence ID" value="G6738.3:cds"/>
    <property type="gene ID" value="G6738"/>
</dbReference>